<comment type="function">
    <text evidence="6">Catalyzes the irreversible cleavage of the glycosidic bond in both 5'-methylthioadenosine (MTA) and S-adenosylhomocysteine (SAH/AdoHcy) to adenine and the corresponding thioribose, 5'-methylthioribose and S-ribosylhomocysteine, respectively. Also cleaves 5'-deoxyadenosine, a toxic by-product of radical S-adenosylmethionine (SAM) enzymes, into 5-deoxyribose and adenine.</text>
</comment>
<sequence>MKIAILGAMDEEISLLRSSLTHVVETQIGHLTVYLGRLETVDIVLVKCGIGKVAAAVSTTLLINEFAPDFVINTGSAGGFSKDRIIGDIVIATELRHHDADLTFFGYEIGQCAGMPAQYNCDPRLIACAVKAMEKLNNLGFEKGLICTGDSFVGSDEGAAQIRQNFPSISAVEMEGVAIAQSCFLLKTPFLVIRSLSDIAGKTSTVSFQTYLETAAKHSAQLVMQTIAILNNDNQTE</sequence>
<organism evidence="8 9">
    <name type="scientific">Paraglaciecola hydrolytica</name>
    <dbReference type="NCBI Taxonomy" id="1799789"/>
    <lineage>
        <taxon>Bacteria</taxon>
        <taxon>Pseudomonadati</taxon>
        <taxon>Pseudomonadota</taxon>
        <taxon>Gammaproteobacteria</taxon>
        <taxon>Alteromonadales</taxon>
        <taxon>Alteromonadaceae</taxon>
        <taxon>Paraglaciecola</taxon>
    </lineage>
</organism>
<keyword evidence="9" id="KW-1185">Reference proteome</keyword>
<keyword evidence="3 6" id="KW-0378">Hydrolase</keyword>
<keyword evidence="4 6" id="KW-0486">Methionine biosynthesis</keyword>
<comment type="similarity">
    <text evidence="6">Belongs to the PNP/UDP phosphorylase family. MtnN subfamily.</text>
</comment>
<evidence type="ECO:0000256" key="5">
    <source>
        <dbReference type="ARBA" id="ARBA00050313"/>
    </source>
</evidence>
<dbReference type="GO" id="GO:0005829">
    <property type="term" value="C:cytosol"/>
    <property type="evidence" value="ECO:0007669"/>
    <property type="project" value="TreeGrafter"/>
</dbReference>
<dbReference type="InterPro" id="IPR010049">
    <property type="entry name" value="MTA_SAH_Nsdase"/>
</dbReference>
<dbReference type="OrthoDB" id="9792278at2"/>
<dbReference type="GO" id="GO:0019284">
    <property type="term" value="P:L-methionine salvage from S-adenosylmethionine"/>
    <property type="evidence" value="ECO:0007669"/>
    <property type="project" value="TreeGrafter"/>
</dbReference>
<dbReference type="InterPro" id="IPR035994">
    <property type="entry name" value="Nucleoside_phosphorylase_sf"/>
</dbReference>
<dbReference type="AlphaFoldDB" id="A0A136A207"/>
<comment type="catalytic activity">
    <reaction evidence="6">
        <text>S-adenosyl-L-homocysteine + H2O = S-(5-deoxy-D-ribos-5-yl)-L-homocysteine + adenine</text>
        <dbReference type="Rhea" id="RHEA:17805"/>
        <dbReference type="ChEBI" id="CHEBI:15377"/>
        <dbReference type="ChEBI" id="CHEBI:16708"/>
        <dbReference type="ChEBI" id="CHEBI:57856"/>
        <dbReference type="ChEBI" id="CHEBI:58195"/>
        <dbReference type="EC" id="3.2.2.9"/>
    </reaction>
</comment>
<dbReference type="PANTHER" id="PTHR46832">
    <property type="entry name" value="5'-METHYLTHIOADENOSINE/S-ADENOSYLHOMOCYSTEINE NUCLEOSIDASE"/>
    <property type="match status" value="1"/>
</dbReference>
<evidence type="ECO:0000256" key="6">
    <source>
        <dbReference type="HAMAP-Rule" id="MF_01684"/>
    </source>
</evidence>
<dbReference type="HAMAP" id="MF_01684">
    <property type="entry name" value="Salvage_MtnN"/>
    <property type="match status" value="1"/>
</dbReference>
<accession>A0A136A207</accession>
<feature type="binding site" evidence="6">
    <location>
        <position position="153"/>
    </location>
    <ligand>
        <name>substrate</name>
    </ligand>
</feature>
<dbReference type="Proteomes" id="UP000070299">
    <property type="component" value="Unassembled WGS sequence"/>
</dbReference>
<dbReference type="PANTHER" id="PTHR46832:SF1">
    <property type="entry name" value="5'-METHYLTHIOADENOSINE_S-ADENOSYLHOMOCYSTEINE NUCLEOSIDASE"/>
    <property type="match status" value="1"/>
</dbReference>
<dbReference type="FunFam" id="3.40.50.1580:FF:000001">
    <property type="entry name" value="MTA/SAH nucleosidase family protein"/>
    <property type="match status" value="1"/>
</dbReference>
<comment type="catalytic activity">
    <reaction evidence="6">
        <text>S-methyl-5'-thioadenosine + H2O = 5-(methylsulfanyl)-D-ribose + adenine</text>
        <dbReference type="Rhea" id="RHEA:13617"/>
        <dbReference type="ChEBI" id="CHEBI:15377"/>
        <dbReference type="ChEBI" id="CHEBI:16708"/>
        <dbReference type="ChEBI" id="CHEBI:17509"/>
        <dbReference type="ChEBI" id="CHEBI:78440"/>
        <dbReference type="EC" id="3.2.2.9"/>
    </reaction>
</comment>
<dbReference type="NCBIfam" id="NF004079">
    <property type="entry name" value="PRK05584.1"/>
    <property type="match status" value="1"/>
</dbReference>
<dbReference type="GO" id="GO:0009164">
    <property type="term" value="P:nucleoside catabolic process"/>
    <property type="evidence" value="ECO:0007669"/>
    <property type="project" value="InterPro"/>
</dbReference>
<feature type="domain" description="Nucleoside phosphorylase" evidence="7">
    <location>
        <begin position="2"/>
        <end position="227"/>
    </location>
</feature>
<dbReference type="EMBL" id="LSNE01000005">
    <property type="protein sequence ID" value="KXI29266.1"/>
    <property type="molecule type" value="Genomic_DNA"/>
</dbReference>
<protein>
    <recommendedName>
        <fullName evidence="6">5'-methylthioadenosine/S-adenosylhomocysteine nucleosidase</fullName>
        <shortName evidence="6">MTA/SAH nucleosidase</shortName>
        <shortName evidence="6">MTAN</shortName>
        <ecNumber evidence="6">3.2.2.9</ecNumber>
    </recommendedName>
    <alternativeName>
        <fullName evidence="6">5'-deoxyadenosine nucleosidase</fullName>
        <shortName evidence="6">DOA nucleosidase</shortName>
        <shortName evidence="6">dAdo nucleosidase</shortName>
    </alternativeName>
    <alternativeName>
        <fullName evidence="6">5'-methylthioadenosine nucleosidase</fullName>
        <shortName evidence="6">MTA nucleosidase</shortName>
    </alternativeName>
    <alternativeName>
        <fullName evidence="6">S-adenosylhomocysteine nucleosidase</fullName>
        <shortName evidence="6">AdoHcy nucleosidase</shortName>
        <shortName evidence="6">SAH nucleosidase</shortName>
        <shortName evidence="6">SRH nucleosidase</shortName>
    </alternativeName>
</protein>
<dbReference type="RefSeq" id="WP_068376460.1">
    <property type="nucleotide sequence ID" value="NZ_LSNE01000005.1"/>
</dbReference>
<dbReference type="GO" id="GO:0019509">
    <property type="term" value="P:L-methionine salvage from methylthioadenosine"/>
    <property type="evidence" value="ECO:0007669"/>
    <property type="project" value="UniProtKB-UniRule"/>
</dbReference>
<comment type="catalytic activity">
    <reaction evidence="5">
        <text>5'-deoxyadenosine + H2O = 5-deoxy-D-ribose + adenine</text>
        <dbReference type="Rhea" id="RHEA:29859"/>
        <dbReference type="ChEBI" id="CHEBI:15377"/>
        <dbReference type="ChEBI" id="CHEBI:16708"/>
        <dbReference type="ChEBI" id="CHEBI:17319"/>
        <dbReference type="ChEBI" id="CHEBI:149540"/>
        <dbReference type="EC" id="3.2.2.9"/>
    </reaction>
    <physiologicalReaction direction="left-to-right" evidence="5">
        <dbReference type="Rhea" id="RHEA:29860"/>
    </physiologicalReaction>
</comment>
<comment type="pathway">
    <text evidence="1 6">Amino-acid biosynthesis; L-methionine biosynthesis via salvage pathway; S-methyl-5-thio-alpha-D-ribose 1-phosphate from S-methyl-5'-thioadenosine (hydrolase route): step 1/2.</text>
</comment>
<evidence type="ECO:0000259" key="7">
    <source>
        <dbReference type="Pfam" id="PF01048"/>
    </source>
</evidence>
<dbReference type="SUPFAM" id="SSF53167">
    <property type="entry name" value="Purine and uridine phosphorylases"/>
    <property type="match status" value="1"/>
</dbReference>
<dbReference type="EC" id="3.2.2.9" evidence="6"/>
<dbReference type="InterPro" id="IPR000845">
    <property type="entry name" value="Nucleoside_phosphorylase_d"/>
</dbReference>
<gene>
    <name evidence="6" type="primary">mtnN</name>
    <name evidence="8" type="ORF">AX660_14065</name>
</gene>
<dbReference type="STRING" id="1799789.AX660_14065"/>
<evidence type="ECO:0000256" key="2">
    <source>
        <dbReference type="ARBA" id="ARBA00022605"/>
    </source>
</evidence>
<dbReference type="GO" id="GO:0008930">
    <property type="term" value="F:methylthioadenosine nucleosidase activity"/>
    <property type="evidence" value="ECO:0007669"/>
    <property type="project" value="UniProtKB-UniRule"/>
</dbReference>
<dbReference type="CDD" id="cd09008">
    <property type="entry name" value="MTAN"/>
    <property type="match status" value="1"/>
</dbReference>
<dbReference type="Gene3D" id="3.40.50.1580">
    <property type="entry name" value="Nucleoside phosphorylase domain"/>
    <property type="match status" value="1"/>
</dbReference>
<dbReference type="Pfam" id="PF01048">
    <property type="entry name" value="PNP_UDP_1"/>
    <property type="match status" value="1"/>
</dbReference>
<name>A0A136A207_9ALTE</name>
<feature type="active site" description="Proton acceptor" evidence="6">
    <location>
        <position position="12"/>
    </location>
</feature>
<evidence type="ECO:0000313" key="9">
    <source>
        <dbReference type="Proteomes" id="UP000070299"/>
    </source>
</evidence>
<feature type="binding site" evidence="6">
    <location>
        <position position="78"/>
    </location>
    <ligand>
        <name>substrate</name>
    </ligand>
</feature>
<evidence type="ECO:0000256" key="1">
    <source>
        <dbReference type="ARBA" id="ARBA00004945"/>
    </source>
</evidence>
<keyword evidence="2 6" id="KW-0028">Amino-acid biosynthesis</keyword>
<evidence type="ECO:0000313" key="8">
    <source>
        <dbReference type="EMBL" id="KXI29266.1"/>
    </source>
</evidence>
<dbReference type="UniPathway" id="UPA00904">
    <property type="reaction ID" value="UER00871"/>
</dbReference>
<reference evidence="9" key="1">
    <citation type="submission" date="2016-02" db="EMBL/GenBank/DDBJ databases">
        <authorList>
            <person name="Schultz-Johansen M."/>
            <person name="Glaring M.A."/>
            <person name="Bech P.K."/>
            <person name="Stougaard P."/>
        </authorList>
    </citation>
    <scope>NUCLEOTIDE SEQUENCE [LARGE SCALE GENOMIC DNA]</scope>
    <source>
        <strain evidence="9">S66</strain>
    </source>
</reference>
<dbReference type="GO" id="GO:0008782">
    <property type="term" value="F:adenosylhomocysteine nucleosidase activity"/>
    <property type="evidence" value="ECO:0007669"/>
    <property type="project" value="UniProtKB-UniRule"/>
</dbReference>
<feature type="binding site" evidence="6">
    <location>
        <begin position="174"/>
        <end position="175"/>
    </location>
    <ligand>
        <name>substrate</name>
    </ligand>
</feature>
<dbReference type="NCBIfam" id="TIGR01704">
    <property type="entry name" value="MTA_SAH-Nsdase"/>
    <property type="match status" value="1"/>
</dbReference>
<evidence type="ECO:0000256" key="4">
    <source>
        <dbReference type="ARBA" id="ARBA00023167"/>
    </source>
</evidence>
<comment type="caution">
    <text evidence="8">The sequence shown here is derived from an EMBL/GenBank/DDBJ whole genome shotgun (WGS) entry which is preliminary data.</text>
</comment>
<evidence type="ECO:0000256" key="3">
    <source>
        <dbReference type="ARBA" id="ARBA00022801"/>
    </source>
</evidence>
<feature type="active site" description="Proton donor" evidence="6">
    <location>
        <position position="198"/>
    </location>
</feature>
<proteinExistence type="inferred from homology"/>